<dbReference type="GO" id="GO:0036064">
    <property type="term" value="C:ciliary basal body"/>
    <property type="evidence" value="ECO:0007669"/>
    <property type="project" value="TreeGrafter"/>
</dbReference>
<dbReference type="GO" id="GO:0090162">
    <property type="term" value="P:establishment of epithelial cell polarity"/>
    <property type="evidence" value="ECO:0007669"/>
    <property type="project" value="InterPro"/>
</dbReference>
<dbReference type="GO" id="GO:0060271">
    <property type="term" value="P:cilium assembly"/>
    <property type="evidence" value="ECO:0007669"/>
    <property type="project" value="InterPro"/>
</dbReference>
<evidence type="ECO:0000313" key="3">
    <source>
        <dbReference type="EMBL" id="NXA80911.1"/>
    </source>
</evidence>
<dbReference type="PANTHER" id="PTHR33689:SF1">
    <property type="entry name" value="FAS-BINDING FACTOR 1"/>
    <property type="match status" value="1"/>
</dbReference>
<keyword evidence="4" id="KW-1185">Reference proteome</keyword>
<dbReference type="InterPro" id="IPR033561">
    <property type="entry name" value="FBF1"/>
</dbReference>
<reference evidence="3 4" key="1">
    <citation type="submission" date="2019-09" db="EMBL/GenBank/DDBJ databases">
        <title>Bird 10,000 Genomes (B10K) Project - Family phase.</title>
        <authorList>
            <person name="Zhang G."/>
        </authorList>
    </citation>
    <scope>NUCLEOTIDE SEQUENCE [LARGE SCALE GENOMIC DNA]</scope>
    <source>
        <strain evidence="3">B10K-DU-001-68</strain>
        <tissue evidence="3">Muscle</tissue>
    </source>
</reference>
<protein>
    <submittedName>
        <fullName evidence="3">FBF1 factor</fullName>
    </submittedName>
</protein>
<dbReference type="Proteomes" id="UP000558509">
    <property type="component" value="Unassembled WGS sequence"/>
</dbReference>
<feature type="domain" description="Fas-binding factor 1 C-terminal" evidence="2">
    <location>
        <begin position="13"/>
        <end position="79"/>
    </location>
</feature>
<dbReference type="EMBL" id="VZTB01013012">
    <property type="protein sequence ID" value="NXA80911.1"/>
    <property type="molecule type" value="Genomic_DNA"/>
</dbReference>
<evidence type="ECO:0000313" key="4">
    <source>
        <dbReference type="Proteomes" id="UP000558509"/>
    </source>
</evidence>
<dbReference type="GO" id="GO:0005814">
    <property type="term" value="C:centriole"/>
    <property type="evidence" value="ECO:0007669"/>
    <property type="project" value="TreeGrafter"/>
</dbReference>
<name>A0A7K7YSN2_THRLU</name>
<proteinExistence type="predicted"/>
<evidence type="ECO:0000256" key="1">
    <source>
        <dbReference type="SAM" id="MobiDB-lite"/>
    </source>
</evidence>
<accession>A0A7K7YSN2</accession>
<feature type="non-terminal residue" evidence="3">
    <location>
        <position position="149"/>
    </location>
</feature>
<feature type="compositionally biased region" description="Pro residues" evidence="1">
    <location>
        <begin position="1"/>
        <end position="10"/>
    </location>
</feature>
<dbReference type="AlphaFoldDB" id="A0A7K7YSN2"/>
<evidence type="ECO:0000259" key="2">
    <source>
        <dbReference type="Pfam" id="PF21007"/>
    </source>
</evidence>
<dbReference type="InterPro" id="IPR049390">
    <property type="entry name" value="FBF1_C"/>
</dbReference>
<sequence length="149" mass="16327">QRRPPVPVPFPQRSEQQHQDGQRALREARSVQAEQQQRLRALQEQREQLRQQEQRLHQDRLSLARQREQLRQLWEELTPGAGTPPATVAIGGLGEAPALRGWDAPLSPSAAAPVAPGLVPSVGTLLGDSGDSLGSAALYGHLLLLKHRA</sequence>
<feature type="non-terminal residue" evidence="3">
    <location>
        <position position="1"/>
    </location>
</feature>
<feature type="region of interest" description="Disordered" evidence="1">
    <location>
        <begin position="1"/>
        <end position="39"/>
    </location>
</feature>
<dbReference type="Pfam" id="PF21007">
    <property type="entry name" value="FBF1"/>
    <property type="match status" value="1"/>
</dbReference>
<feature type="compositionally biased region" description="Basic and acidic residues" evidence="1">
    <location>
        <begin position="15"/>
        <end position="29"/>
    </location>
</feature>
<dbReference type="PANTHER" id="PTHR33689">
    <property type="entry name" value="FAS-BINDING FACTOR 1"/>
    <property type="match status" value="1"/>
</dbReference>
<gene>
    <name evidence="3" type="primary">Fbf1</name>
    <name evidence="3" type="ORF">THRLUD_R15463</name>
</gene>
<comment type="caution">
    <text evidence="3">The sequence shown here is derived from an EMBL/GenBank/DDBJ whole genome shotgun (WGS) entry which is preliminary data.</text>
</comment>
<dbReference type="GO" id="GO:0097539">
    <property type="term" value="C:ciliary transition fiber"/>
    <property type="evidence" value="ECO:0007669"/>
    <property type="project" value="InterPro"/>
</dbReference>
<organism evidence="3 4">
    <name type="scientific">Thryothorus ludovicianus</name>
    <name type="common">Carolina wren</name>
    <name type="synonym">Sylvia ludoviciana</name>
    <dbReference type="NCBI Taxonomy" id="74200"/>
    <lineage>
        <taxon>Eukaryota</taxon>
        <taxon>Metazoa</taxon>
        <taxon>Chordata</taxon>
        <taxon>Craniata</taxon>
        <taxon>Vertebrata</taxon>
        <taxon>Euteleostomi</taxon>
        <taxon>Archelosauria</taxon>
        <taxon>Archosauria</taxon>
        <taxon>Dinosauria</taxon>
        <taxon>Saurischia</taxon>
        <taxon>Theropoda</taxon>
        <taxon>Coelurosauria</taxon>
        <taxon>Aves</taxon>
        <taxon>Neognathae</taxon>
        <taxon>Neoaves</taxon>
        <taxon>Telluraves</taxon>
        <taxon>Australaves</taxon>
        <taxon>Passeriformes</taxon>
        <taxon>Certhiidae</taxon>
        <taxon>Troglodytinae</taxon>
        <taxon>Thryothorus</taxon>
    </lineage>
</organism>